<feature type="transmembrane region" description="Helical" evidence="1">
    <location>
        <begin position="97"/>
        <end position="113"/>
    </location>
</feature>
<dbReference type="PANTHER" id="PTHR23028:SF53">
    <property type="entry name" value="ACYL_TRANSF_3 DOMAIN-CONTAINING PROTEIN"/>
    <property type="match status" value="1"/>
</dbReference>
<dbReference type="Proteomes" id="UP000028984">
    <property type="component" value="Unassembled WGS sequence"/>
</dbReference>
<feature type="transmembrane region" description="Helical" evidence="1">
    <location>
        <begin position="12"/>
        <end position="32"/>
    </location>
</feature>
<protein>
    <submittedName>
        <fullName evidence="3">Putative membrane protein</fullName>
    </submittedName>
</protein>
<dbReference type="Pfam" id="PF01757">
    <property type="entry name" value="Acyl_transf_3"/>
    <property type="match status" value="1"/>
</dbReference>
<organism evidence="3 4">
    <name type="scientific">Bifidobacterium reuteri DSM 23975</name>
    <dbReference type="NCBI Taxonomy" id="1437610"/>
    <lineage>
        <taxon>Bacteria</taxon>
        <taxon>Bacillati</taxon>
        <taxon>Actinomycetota</taxon>
        <taxon>Actinomycetes</taxon>
        <taxon>Bifidobacteriales</taxon>
        <taxon>Bifidobacteriaceae</taxon>
        <taxon>Bifidobacterium</taxon>
    </lineage>
</organism>
<dbReference type="InterPro" id="IPR002656">
    <property type="entry name" value="Acyl_transf_3_dom"/>
</dbReference>
<evidence type="ECO:0000256" key="1">
    <source>
        <dbReference type="SAM" id="Phobius"/>
    </source>
</evidence>
<feature type="transmembrane region" description="Helical" evidence="1">
    <location>
        <begin position="157"/>
        <end position="175"/>
    </location>
</feature>
<keyword evidence="4" id="KW-1185">Reference proteome</keyword>
<gene>
    <name evidence="3" type="ORF">BREU_0818</name>
</gene>
<name>A0A087CXN3_9BIFI</name>
<evidence type="ECO:0000259" key="2">
    <source>
        <dbReference type="Pfam" id="PF01757"/>
    </source>
</evidence>
<evidence type="ECO:0000313" key="3">
    <source>
        <dbReference type="EMBL" id="KFI88033.1"/>
    </source>
</evidence>
<reference evidence="3 4" key="1">
    <citation type="submission" date="2014-03" db="EMBL/GenBank/DDBJ databases">
        <title>Genomics of Bifidobacteria.</title>
        <authorList>
            <person name="Ventura M."/>
            <person name="Milani C."/>
            <person name="Lugli G.A."/>
        </authorList>
    </citation>
    <scope>NUCLEOTIDE SEQUENCE [LARGE SCALE GENOMIC DNA]</scope>
    <source>
        <strain evidence="3 4">DSM 23975</strain>
    </source>
</reference>
<accession>A0A087CXN3</accession>
<evidence type="ECO:0000313" key="4">
    <source>
        <dbReference type="Proteomes" id="UP000028984"/>
    </source>
</evidence>
<feature type="transmembrane region" description="Helical" evidence="1">
    <location>
        <begin position="279"/>
        <end position="297"/>
    </location>
</feature>
<feature type="transmembrane region" description="Helical" evidence="1">
    <location>
        <begin position="187"/>
        <end position="206"/>
    </location>
</feature>
<proteinExistence type="predicted"/>
<keyword evidence="1" id="KW-0472">Membrane</keyword>
<dbReference type="PANTHER" id="PTHR23028">
    <property type="entry name" value="ACETYLTRANSFERASE"/>
    <property type="match status" value="1"/>
</dbReference>
<dbReference type="RefSeq" id="WP_044095778.1">
    <property type="nucleotide sequence ID" value="NZ_JGZK01000002.1"/>
</dbReference>
<feature type="transmembrane region" description="Helical" evidence="1">
    <location>
        <begin position="249"/>
        <end position="267"/>
    </location>
</feature>
<dbReference type="InterPro" id="IPR050879">
    <property type="entry name" value="Acyltransferase_3"/>
</dbReference>
<feature type="transmembrane region" description="Helical" evidence="1">
    <location>
        <begin position="52"/>
        <end position="69"/>
    </location>
</feature>
<dbReference type="STRING" id="1437610.BREU_0818"/>
<dbReference type="GO" id="GO:0016020">
    <property type="term" value="C:membrane"/>
    <property type="evidence" value="ECO:0007669"/>
    <property type="project" value="TreeGrafter"/>
</dbReference>
<keyword evidence="1" id="KW-1133">Transmembrane helix</keyword>
<dbReference type="GO" id="GO:0009103">
    <property type="term" value="P:lipopolysaccharide biosynthetic process"/>
    <property type="evidence" value="ECO:0007669"/>
    <property type="project" value="TreeGrafter"/>
</dbReference>
<feature type="transmembrane region" description="Helical" evidence="1">
    <location>
        <begin position="226"/>
        <end position="242"/>
    </location>
</feature>
<keyword evidence="1" id="KW-0812">Transmembrane</keyword>
<dbReference type="AlphaFoldDB" id="A0A087CXN3"/>
<feature type="domain" description="Acyltransferase 3" evidence="2">
    <location>
        <begin position="12"/>
        <end position="315"/>
    </location>
</feature>
<dbReference type="EMBL" id="JGZK01000002">
    <property type="protein sequence ID" value="KFI88033.1"/>
    <property type="molecule type" value="Genomic_DNA"/>
</dbReference>
<comment type="caution">
    <text evidence="3">The sequence shown here is derived from an EMBL/GenBank/DDBJ whole genome shotgun (WGS) entry which is preliminary data.</text>
</comment>
<dbReference type="GO" id="GO:0016747">
    <property type="term" value="F:acyltransferase activity, transferring groups other than amino-acyl groups"/>
    <property type="evidence" value="ECO:0007669"/>
    <property type="project" value="InterPro"/>
</dbReference>
<sequence length="334" mass="37564">MGNSDKSAGKILSLDGMRFIAILIIMLSHLEFFGNGDNGYIYTHYLHNAQPAVDYFFLLSGFGMMLGFIKRNHNRRSAHVASISGSIRFGIRHIRKIYPTYILFLLIGIPYQMQSILQYHDLLHTLVISGGEFVLSIFMLQSATGIQQFSHAFNGPAWFLSSLFVIYLISPKLMALIHQYFRTTKRIVLGLIANVVIIVVISGMFMLVEVKTPFDDFNYSSPWKRVFYVTLGMFIAMLYIHTHQIIRTVYGDILCYASFALSIAWFLARNTLAPGLSMWVYGIDVVLCGVMLYSLAVTDNVVTRFFSGKGIVWLGGATGDVPVHESLSDTNVFG</sequence>
<dbReference type="eggNOG" id="COG1835">
    <property type="taxonomic scope" value="Bacteria"/>
</dbReference>